<dbReference type="Gene3D" id="2.60.450.10">
    <property type="entry name" value="Lipopolysaccharide (LPS) transport protein A like domain"/>
    <property type="match status" value="1"/>
</dbReference>
<dbReference type="GO" id="GO:0015920">
    <property type="term" value="P:lipopolysaccharide transport"/>
    <property type="evidence" value="ECO:0007669"/>
    <property type="project" value="InterPro"/>
</dbReference>
<feature type="domain" description="Organic solvent tolerance-like N-terminal" evidence="4">
    <location>
        <begin position="22"/>
        <end position="135"/>
    </location>
</feature>
<keyword evidence="1" id="KW-0813">Transport</keyword>
<dbReference type="AlphaFoldDB" id="A0A5R8Y0H7"/>
<evidence type="ECO:0000259" key="4">
    <source>
        <dbReference type="Pfam" id="PF03968"/>
    </source>
</evidence>
<evidence type="ECO:0000313" key="5">
    <source>
        <dbReference type="EMBL" id="TLP37522.1"/>
    </source>
</evidence>
<organism evidence="5 6">
    <name type="scientific">Arcobacter arenosus</name>
    <dbReference type="NCBI Taxonomy" id="2576037"/>
    <lineage>
        <taxon>Bacteria</taxon>
        <taxon>Pseudomonadati</taxon>
        <taxon>Campylobacterota</taxon>
        <taxon>Epsilonproteobacteria</taxon>
        <taxon>Campylobacterales</taxon>
        <taxon>Arcobacteraceae</taxon>
        <taxon>Arcobacter</taxon>
    </lineage>
</organism>
<dbReference type="GO" id="GO:0030288">
    <property type="term" value="C:outer membrane-bounded periplasmic space"/>
    <property type="evidence" value="ECO:0007669"/>
    <property type="project" value="TreeGrafter"/>
</dbReference>
<keyword evidence="2" id="KW-0732">Signal</keyword>
<dbReference type="NCBIfam" id="TIGR03002">
    <property type="entry name" value="outer_YhbN_LptA"/>
    <property type="match status" value="1"/>
</dbReference>
<comment type="caution">
    <text evidence="5">The sequence shown here is derived from an EMBL/GenBank/DDBJ whole genome shotgun (WGS) entry which is preliminary data.</text>
</comment>
<dbReference type="PANTHER" id="PTHR36504">
    <property type="entry name" value="LIPOPOLYSACCHARIDE EXPORT SYSTEM PROTEIN LPTA"/>
    <property type="match status" value="1"/>
</dbReference>
<evidence type="ECO:0000313" key="6">
    <source>
        <dbReference type="Proteomes" id="UP000308901"/>
    </source>
</evidence>
<sequence>MKFFITLLFFTTLIFANDKLIIDADSFESDDSKGITIFTGNVKLKMGKDKLNAYKLEIFMEANKKGKSNTPFKYVASGNADFEIYSNGKIYKGKGNRVIYSPKKQEYTIIGNGYVKEESEQRELFGETIFINQLTGNAKVKGTQNKPVRFIINVNNNDKNKEEKK</sequence>
<dbReference type="GO" id="GO:0017089">
    <property type="term" value="F:glycolipid transfer activity"/>
    <property type="evidence" value="ECO:0007669"/>
    <property type="project" value="TreeGrafter"/>
</dbReference>
<dbReference type="GO" id="GO:0001530">
    <property type="term" value="F:lipopolysaccharide binding"/>
    <property type="evidence" value="ECO:0007669"/>
    <property type="project" value="InterPro"/>
</dbReference>
<dbReference type="GO" id="GO:0009279">
    <property type="term" value="C:cell outer membrane"/>
    <property type="evidence" value="ECO:0007669"/>
    <property type="project" value="TreeGrafter"/>
</dbReference>
<dbReference type="Proteomes" id="UP000308901">
    <property type="component" value="Unassembled WGS sequence"/>
</dbReference>
<dbReference type="EMBL" id="VANU01000004">
    <property type="protein sequence ID" value="TLP37522.1"/>
    <property type="molecule type" value="Genomic_DNA"/>
</dbReference>
<dbReference type="PANTHER" id="PTHR36504:SF1">
    <property type="entry name" value="LIPOPOLYSACCHARIDE EXPORT SYSTEM PROTEIN LPTA"/>
    <property type="match status" value="1"/>
</dbReference>
<dbReference type="InterPro" id="IPR014340">
    <property type="entry name" value="LptA"/>
</dbReference>
<dbReference type="OrthoDB" id="5373249at2"/>
<accession>A0A5R8Y0H7</accession>
<dbReference type="RefSeq" id="WP_138152667.1">
    <property type="nucleotide sequence ID" value="NZ_CBDDKQ010000004.1"/>
</dbReference>
<keyword evidence="3" id="KW-0574">Periplasm</keyword>
<evidence type="ECO:0000256" key="3">
    <source>
        <dbReference type="ARBA" id="ARBA00022764"/>
    </source>
</evidence>
<gene>
    <name evidence="5" type="primary">lptA</name>
    <name evidence="5" type="ORF">FDK22_09350</name>
</gene>
<dbReference type="Pfam" id="PF03968">
    <property type="entry name" value="LptD_N"/>
    <property type="match status" value="1"/>
</dbReference>
<proteinExistence type="predicted"/>
<reference evidence="5 6" key="1">
    <citation type="submission" date="2019-05" db="EMBL/GenBank/DDBJ databases">
        <title>Arcobacter sp. nov., isolated from sea sediment.</title>
        <authorList>
            <person name="Kim W."/>
        </authorList>
    </citation>
    <scope>NUCLEOTIDE SEQUENCE [LARGE SCALE GENOMIC DNA]</scope>
    <source>
        <strain evidence="5 6">CAU 1517</strain>
    </source>
</reference>
<dbReference type="InterPro" id="IPR005653">
    <property type="entry name" value="OstA-like_N"/>
</dbReference>
<protein>
    <submittedName>
        <fullName evidence="5">Lipopolysaccharide transport periplasmic protein LptA</fullName>
    </submittedName>
</protein>
<keyword evidence="6" id="KW-1185">Reference proteome</keyword>
<evidence type="ECO:0000256" key="1">
    <source>
        <dbReference type="ARBA" id="ARBA00022448"/>
    </source>
</evidence>
<evidence type="ECO:0000256" key="2">
    <source>
        <dbReference type="ARBA" id="ARBA00022729"/>
    </source>
</evidence>
<dbReference type="InterPro" id="IPR052037">
    <property type="entry name" value="LPS_export_LptA"/>
</dbReference>
<name>A0A5R8Y0H7_9BACT</name>